<evidence type="ECO:0000256" key="5">
    <source>
        <dbReference type="SAM" id="SignalP"/>
    </source>
</evidence>
<name>A0A8B7YGP5_ACAPL</name>
<dbReference type="SUPFAM" id="SSF57501">
    <property type="entry name" value="Cystine-knot cytokines"/>
    <property type="match status" value="1"/>
</dbReference>
<protein>
    <submittedName>
        <fullName evidence="7">Interleukin-17B-like</fullName>
    </submittedName>
</protein>
<feature type="chain" id="PRO_5034389057" evidence="5">
    <location>
        <begin position="26"/>
        <end position="170"/>
    </location>
</feature>
<sequence>MDTQVIKCFFGLFLTLVLHASRVQAKSIPGLSGTCMSPISMAYLYPSTNTLALHPMQEPPYQDDSNPPQATCPATVDVNDPLSRRSTCPFEYITNFERERIPAAIQEARCLCDGCLDPYTGEQSPDLTCQPIRYSMQVLRKSTTSPINGFEMYSLSQEEITVGCACSRLV</sequence>
<reference evidence="7" key="1">
    <citation type="submission" date="2025-08" db="UniProtKB">
        <authorList>
            <consortium name="RefSeq"/>
        </authorList>
    </citation>
    <scope>IDENTIFICATION</scope>
</reference>
<dbReference type="RefSeq" id="XP_022092409.1">
    <property type="nucleotide sequence ID" value="XM_022236717.1"/>
</dbReference>
<accession>A0A8B7YGP5</accession>
<dbReference type="Pfam" id="PF06083">
    <property type="entry name" value="IL17"/>
    <property type="match status" value="1"/>
</dbReference>
<evidence type="ECO:0000313" key="6">
    <source>
        <dbReference type="Proteomes" id="UP000694845"/>
    </source>
</evidence>
<comment type="similarity">
    <text evidence="2">Belongs to the IL-17 family.</text>
</comment>
<dbReference type="Proteomes" id="UP000694845">
    <property type="component" value="Unplaced"/>
</dbReference>
<gene>
    <name evidence="7" type="primary">LOC110980234</name>
</gene>
<evidence type="ECO:0000256" key="1">
    <source>
        <dbReference type="ARBA" id="ARBA00004613"/>
    </source>
</evidence>
<evidence type="ECO:0000313" key="7">
    <source>
        <dbReference type="RefSeq" id="XP_022092409.1"/>
    </source>
</evidence>
<dbReference type="InterPro" id="IPR029034">
    <property type="entry name" value="Cystine-knot_cytokine"/>
</dbReference>
<dbReference type="GeneID" id="110980234"/>
<evidence type="ECO:0000256" key="2">
    <source>
        <dbReference type="ARBA" id="ARBA00007236"/>
    </source>
</evidence>
<dbReference type="GO" id="GO:0005125">
    <property type="term" value="F:cytokine activity"/>
    <property type="evidence" value="ECO:0007669"/>
    <property type="project" value="InterPro"/>
</dbReference>
<dbReference type="InterPro" id="IPR010345">
    <property type="entry name" value="IL-17_fam"/>
</dbReference>
<keyword evidence="6" id="KW-1185">Reference proteome</keyword>
<proteinExistence type="inferred from homology"/>
<dbReference type="Gene3D" id="2.10.90.10">
    <property type="entry name" value="Cystine-knot cytokines"/>
    <property type="match status" value="1"/>
</dbReference>
<dbReference type="OrthoDB" id="6093351at2759"/>
<keyword evidence="3" id="KW-0964">Secreted</keyword>
<dbReference type="OMA" id="PINGFEM"/>
<dbReference type="AlphaFoldDB" id="A0A8B7YGP5"/>
<evidence type="ECO:0000256" key="4">
    <source>
        <dbReference type="ARBA" id="ARBA00022729"/>
    </source>
</evidence>
<dbReference type="GO" id="GO:0005576">
    <property type="term" value="C:extracellular region"/>
    <property type="evidence" value="ECO:0007669"/>
    <property type="project" value="UniProtKB-SubCell"/>
</dbReference>
<keyword evidence="4 5" id="KW-0732">Signal</keyword>
<feature type="signal peptide" evidence="5">
    <location>
        <begin position="1"/>
        <end position="25"/>
    </location>
</feature>
<evidence type="ECO:0000256" key="3">
    <source>
        <dbReference type="ARBA" id="ARBA00022525"/>
    </source>
</evidence>
<dbReference type="KEGG" id="aplc:110980234"/>
<comment type="subcellular location">
    <subcellularLocation>
        <location evidence="1">Secreted</location>
    </subcellularLocation>
</comment>
<organism evidence="6 7">
    <name type="scientific">Acanthaster planci</name>
    <name type="common">Crown-of-thorns starfish</name>
    <dbReference type="NCBI Taxonomy" id="133434"/>
    <lineage>
        <taxon>Eukaryota</taxon>
        <taxon>Metazoa</taxon>
        <taxon>Echinodermata</taxon>
        <taxon>Eleutherozoa</taxon>
        <taxon>Asterozoa</taxon>
        <taxon>Asteroidea</taxon>
        <taxon>Valvatacea</taxon>
        <taxon>Valvatida</taxon>
        <taxon>Acanthasteridae</taxon>
        <taxon>Acanthaster</taxon>
    </lineage>
</organism>